<evidence type="ECO:0000256" key="5">
    <source>
        <dbReference type="RuleBase" id="RU367031"/>
    </source>
</evidence>
<feature type="region of interest" description="Disordered" evidence="6">
    <location>
        <begin position="94"/>
        <end position="135"/>
    </location>
</feature>
<dbReference type="GO" id="GO:0003680">
    <property type="term" value="F:minor groove of adenine-thymine-rich DNA binding"/>
    <property type="evidence" value="ECO:0007669"/>
    <property type="project" value="UniProtKB-UniRule"/>
</dbReference>
<dbReference type="PANTHER" id="PTHR31500:SF56">
    <property type="entry name" value="AT-HOOK MOTIF NUCLEAR-LOCALIZED PROTEIN"/>
    <property type="match status" value="1"/>
</dbReference>
<dbReference type="SUPFAM" id="SSF117856">
    <property type="entry name" value="AF0104/ALDC/Ptd012-like"/>
    <property type="match status" value="1"/>
</dbReference>
<evidence type="ECO:0000256" key="6">
    <source>
        <dbReference type="SAM" id="MobiDB-lite"/>
    </source>
</evidence>
<gene>
    <name evidence="8" type="ORF">PVL29_008139</name>
</gene>
<name>A0AA39A1W8_VITRO</name>
<evidence type="ECO:0000256" key="3">
    <source>
        <dbReference type="ARBA" id="ARBA00023163"/>
    </source>
</evidence>
<comment type="subcellular location">
    <subcellularLocation>
        <location evidence="5">Nucleus</location>
    </subcellularLocation>
</comment>
<evidence type="ECO:0000256" key="1">
    <source>
        <dbReference type="ARBA" id="ARBA00023015"/>
    </source>
</evidence>
<dbReference type="InterPro" id="IPR039605">
    <property type="entry name" value="AHL"/>
</dbReference>
<proteinExistence type="predicted"/>
<comment type="domain">
    <text evidence="5">The PPC domain mediates interactions between AHL proteins.</text>
</comment>
<accession>A0AA39A1W8</accession>
<keyword evidence="3 5" id="KW-0804">Transcription</keyword>
<dbReference type="Gene3D" id="3.30.1330.80">
    <property type="entry name" value="Hypothetical protein, similar to alpha- acetolactate decarboxylase, domain 2"/>
    <property type="match status" value="1"/>
</dbReference>
<evidence type="ECO:0000313" key="8">
    <source>
        <dbReference type="EMBL" id="KAJ9699408.1"/>
    </source>
</evidence>
<evidence type="ECO:0000256" key="2">
    <source>
        <dbReference type="ARBA" id="ARBA00023125"/>
    </source>
</evidence>
<dbReference type="PROSITE" id="PS51742">
    <property type="entry name" value="PPC"/>
    <property type="match status" value="1"/>
</dbReference>
<feature type="domain" description="PPC" evidence="7">
    <location>
        <begin position="1"/>
        <end position="115"/>
    </location>
</feature>
<comment type="caution">
    <text evidence="8">The sequence shown here is derived from an EMBL/GenBank/DDBJ whole genome shotgun (WGS) entry which is preliminary data.</text>
</comment>
<comment type="function">
    <text evidence="5">Transcription factor that specifically binds AT-rich DNA sequences related to the nuclear matrix attachment regions (MARs).</text>
</comment>
<dbReference type="Proteomes" id="UP001168098">
    <property type="component" value="Unassembled WGS sequence"/>
</dbReference>
<keyword evidence="2 5" id="KW-0238">DNA-binding</keyword>
<organism evidence="8 9">
    <name type="scientific">Vitis rotundifolia</name>
    <name type="common">Muscadine grape</name>
    <dbReference type="NCBI Taxonomy" id="103349"/>
    <lineage>
        <taxon>Eukaryota</taxon>
        <taxon>Viridiplantae</taxon>
        <taxon>Streptophyta</taxon>
        <taxon>Embryophyta</taxon>
        <taxon>Tracheophyta</taxon>
        <taxon>Spermatophyta</taxon>
        <taxon>Magnoliopsida</taxon>
        <taxon>eudicotyledons</taxon>
        <taxon>Gunneridae</taxon>
        <taxon>Pentapetalae</taxon>
        <taxon>rosids</taxon>
        <taxon>Vitales</taxon>
        <taxon>Vitaceae</taxon>
        <taxon>Viteae</taxon>
        <taxon>Vitis</taxon>
    </lineage>
</organism>
<protein>
    <recommendedName>
        <fullName evidence="5">AT-hook motif nuclear-localized protein</fullName>
    </recommendedName>
</protein>
<dbReference type="InterPro" id="IPR005175">
    <property type="entry name" value="PPC_dom"/>
</dbReference>
<keyword evidence="4 5" id="KW-0539">Nucleus</keyword>
<dbReference type="EMBL" id="JARBHA010000006">
    <property type="protein sequence ID" value="KAJ9699408.1"/>
    <property type="molecule type" value="Genomic_DNA"/>
</dbReference>
<keyword evidence="1 5" id="KW-0805">Transcription regulation</keyword>
<feature type="region of interest" description="Disordered" evidence="6">
    <location>
        <begin position="171"/>
        <end position="192"/>
    </location>
</feature>
<evidence type="ECO:0000313" key="9">
    <source>
        <dbReference type="Proteomes" id="UP001168098"/>
    </source>
</evidence>
<dbReference type="GO" id="GO:0005634">
    <property type="term" value="C:nucleus"/>
    <property type="evidence" value="ECO:0007669"/>
    <property type="project" value="UniProtKB-SubCell"/>
</dbReference>
<dbReference type="PANTHER" id="PTHR31500">
    <property type="entry name" value="AT-HOOK MOTIF NUCLEAR-LOCALIZED PROTEIN 9"/>
    <property type="match status" value="1"/>
</dbReference>
<keyword evidence="9" id="KW-1185">Reference proteome</keyword>
<evidence type="ECO:0000256" key="4">
    <source>
        <dbReference type="ARBA" id="ARBA00023242"/>
    </source>
</evidence>
<sequence>MASRNGVRGNNLQDWSSKLGLIIIGSGQFRVGYLGRFEIISLSGSFTAGEIIGGPEDGGMLNILLGNSDGGVFGGGLAGSLIAASPIQLVCGGLEKKQTHREPKRRRGAKPSVAASLPGNSNAERVLTPMTEPADGDKNFMTLASAVSELTNGAGDATFVGQSMILTSLDSVDENTSQSSQSILDQRTSTNN</sequence>
<reference evidence="8 9" key="1">
    <citation type="journal article" date="2023" name="BMC Biotechnol.">
        <title>Vitis rotundifolia cv Carlos genome sequencing.</title>
        <authorList>
            <person name="Huff M."/>
            <person name="Hulse-Kemp A."/>
            <person name="Scheffler B."/>
            <person name="Youngblood R."/>
            <person name="Simpson S."/>
            <person name="Babiker E."/>
            <person name="Staton M."/>
        </authorList>
    </citation>
    <scope>NUCLEOTIDE SEQUENCE [LARGE SCALE GENOMIC DNA]</scope>
    <source>
        <tissue evidence="8">Leaf</tissue>
    </source>
</reference>
<dbReference type="AlphaFoldDB" id="A0AA39A1W8"/>
<dbReference type="Pfam" id="PF03479">
    <property type="entry name" value="PCC"/>
    <property type="match status" value="1"/>
</dbReference>
<evidence type="ECO:0000259" key="7">
    <source>
        <dbReference type="PROSITE" id="PS51742"/>
    </source>
</evidence>